<dbReference type="Gene3D" id="3.40.1790.10">
    <property type="entry name" value="Indigoidine synthase domain"/>
    <property type="match status" value="1"/>
</dbReference>
<keyword evidence="7" id="KW-0479">Metal-binding</keyword>
<dbReference type="PRINTS" id="PR00927">
    <property type="entry name" value="ADPTRNSLCASE"/>
</dbReference>
<keyword evidence="6 19" id="KW-0812">Transmembrane</keyword>
<accession>A0A9W8N0K8</accession>
<dbReference type="HAMAP" id="MF_01876">
    <property type="entry name" value="PsiMP_glycosidase"/>
    <property type="match status" value="1"/>
</dbReference>
<evidence type="ECO:0000256" key="4">
    <source>
        <dbReference type="ARBA" id="ARBA00022448"/>
    </source>
</evidence>
<evidence type="ECO:0000256" key="14">
    <source>
        <dbReference type="ARBA" id="ARBA00023211"/>
    </source>
</evidence>
<keyword evidence="24" id="KW-1185">Reference proteome</keyword>
<dbReference type="PRINTS" id="PR00926">
    <property type="entry name" value="MITOCARRIER"/>
</dbReference>
<dbReference type="InterPro" id="IPR022830">
    <property type="entry name" value="Indigdn_synthA-like"/>
</dbReference>
<evidence type="ECO:0000256" key="17">
    <source>
        <dbReference type="ARBA" id="ARBA00024143"/>
    </source>
</evidence>
<dbReference type="GO" id="GO:0016798">
    <property type="term" value="F:hydrolase activity, acting on glycosyl bonds"/>
    <property type="evidence" value="ECO:0007669"/>
    <property type="project" value="UniProtKB-KW"/>
</dbReference>
<evidence type="ECO:0000256" key="11">
    <source>
        <dbReference type="ARBA" id="ARBA00022989"/>
    </source>
</evidence>
<keyword evidence="5" id="KW-0050">Antiport</keyword>
<dbReference type="Gene3D" id="1.50.40.10">
    <property type="entry name" value="Mitochondrial carrier domain"/>
    <property type="match status" value="1"/>
</dbReference>
<evidence type="ECO:0000256" key="9">
    <source>
        <dbReference type="ARBA" id="ARBA00022792"/>
    </source>
</evidence>
<evidence type="ECO:0000256" key="21">
    <source>
        <dbReference type="SAM" id="Phobius"/>
    </source>
</evidence>
<dbReference type="Pfam" id="PF00294">
    <property type="entry name" value="PfkB"/>
    <property type="match status" value="1"/>
</dbReference>
<feature type="repeat" description="Solcar" evidence="19">
    <location>
        <begin position="215"/>
        <end position="301"/>
    </location>
</feature>
<comment type="subcellular location">
    <subcellularLocation>
        <location evidence="1">Mitochondrion inner membrane</location>
        <topology evidence="1">Multi-pass membrane protein</topology>
    </subcellularLocation>
</comment>
<dbReference type="SUPFAM" id="SSF103506">
    <property type="entry name" value="Mitochondrial carrier"/>
    <property type="match status" value="1"/>
</dbReference>
<dbReference type="Proteomes" id="UP001148786">
    <property type="component" value="Unassembled WGS sequence"/>
</dbReference>
<dbReference type="SUPFAM" id="SSF53613">
    <property type="entry name" value="Ribokinase-like"/>
    <property type="match status" value="1"/>
</dbReference>
<keyword evidence="10" id="KW-0378">Hydrolase</keyword>
<sequence length="1073" mass="114930">MADVKRTKTPKEFAVDFLMGGVSAAVAKTSAAPIERIKLLVQNQDEMIKQGRLATPYKGIGDAFARTYKDEGLLSLWRGNTANVIRYFPTQALNFAFKDYFKSLFGFKKSEGYWRWFAGNVASGGAAGASSLLFVYSLDYARTRLANDAKSAKGGGARQFNGLVDVYKKTLASDGIAGLYRGFVPSVVGIIVYRGLYFGVYDSLKPVVLVGALEGSFLASFGLGWGVTIGAGLASYPLDTIRRRMMMTSGSGVNYKSMFDAGSQIIAKEGTKSLFKGAGANILRGVAGAGVLSLYDKLQEVLFGKVYSGQFRRRLSSSAHNHARLSNVPFDVHPEVEDALAHNIPVVALETALVTHGLPYPDSLQVPLALEEIVRSTGCIPATIGLIGGRVKIGLESHELDRLAHRQERPVKISRRDIAAAIAGGRDGGTTCSATLIFSALVGIKVFATGGLGGVHRGGEKSLDISADLHELTRCPVGLVSSGVKSILDIGRTLEYLETLGVPVLPYGKSREFPAFFSRRSGYKVPWNVEDPQTAAKILYTQAQLGLQNGALIAVPILEEYEKQGEKIQRIVERAVKESEENGMSKAGNDATPWLLDRIAKLSEGKSLASNIALLKNTALVGGQIAVEHQKLVNEGINVPNKKKTVRQSSGKPVHPSSDSTKKASPTHPATADVVVVGSAAIDITAQELPNQNAALAVHSTAPGHVKVSLGGVGRNIAEASHRVMESKYPKLSSVLVSAIGNDVFGHFLEDELVEFGMRTDGLIKVDAPSAVCNMVLDSKGTLVGGVADMGITTKMTAEMIIPEIQKHAPSIVVLDGNLPLETIQALTTHCYDHTVKVLFEPTSTIKSTSILPAVVANLQKDPSRPPVDFCTPNLLELSRLFEAASSEPFSLMDHPVWWSVIDGLGLGSAFNNDIEQLARIQASDEKSGGSLTFLVQDGVIQQAVQMLPFFRHLVIKCGDLGVLVVMRVAPEDANSSEWAHERSNPLQRHVIAVTKSGEIVVVQHFPSHHLDVITNVTGAGDSFVGTLLAALVNDSKVLYHPRLLQETITTAQKAAGLTLQVDSAVSPLLSQI</sequence>
<keyword evidence="11 21" id="KW-1133">Transmembrane helix</keyword>
<dbReference type="Gene3D" id="3.40.1190.20">
    <property type="match status" value="1"/>
</dbReference>
<proteinExistence type="inferred from homology"/>
<keyword evidence="16" id="KW-0326">Glycosidase</keyword>
<dbReference type="GO" id="GO:0005743">
    <property type="term" value="C:mitochondrial inner membrane"/>
    <property type="evidence" value="ECO:0007669"/>
    <property type="project" value="UniProtKB-SubCell"/>
</dbReference>
<keyword evidence="8" id="KW-0677">Repeat</keyword>
<evidence type="ECO:0000256" key="3">
    <source>
        <dbReference type="ARBA" id="ARBA00011245"/>
    </source>
</evidence>
<dbReference type="InterPro" id="IPR023395">
    <property type="entry name" value="MCP_dom_sf"/>
</dbReference>
<dbReference type="PANTHER" id="PTHR42909:SF1">
    <property type="entry name" value="CARBOHYDRATE KINASE PFKB DOMAIN-CONTAINING PROTEIN"/>
    <property type="match status" value="1"/>
</dbReference>
<evidence type="ECO:0000256" key="15">
    <source>
        <dbReference type="ARBA" id="ARBA00023239"/>
    </source>
</evidence>
<evidence type="ECO:0000256" key="16">
    <source>
        <dbReference type="ARBA" id="ARBA00023295"/>
    </source>
</evidence>
<organism evidence="23 24">
    <name type="scientific">Agrocybe chaxingu</name>
    <dbReference type="NCBI Taxonomy" id="84603"/>
    <lineage>
        <taxon>Eukaryota</taxon>
        <taxon>Fungi</taxon>
        <taxon>Dikarya</taxon>
        <taxon>Basidiomycota</taxon>
        <taxon>Agaricomycotina</taxon>
        <taxon>Agaricomycetes</taxon>
        <taxon>Agaricomycetidae</taxon>
        <taxon>Agaricales</taxon>
        <taxon>Agaricineae</taxon>
        <taxon>Strophariaceae</taxon>
        <taxon>Agrocybe</taxon>
    </lineage>
</organism>
<dbReference type="OrthoDB" id="198885at2759"/>
<dbReference type="InterPro" id="IPR011611">
    <property type="entry name" value="PfkB_dom"/>
</dbReference>
<gene>
    <name evidence="23" type="ORF">NLJ89_g1165</name>
</gene>
<evidence type="ECO:0000256" key="20">
    <source>
        <dbReference type="SAM" id="MobiDB-lite"/>
    </source>
</evidence>
<dbReference type="Pfam" id="PF00153">
    <property type="entry name" value="Mito_carr"/>
    <property type="match status" value="3"/>
</dbReference>
<feature type="repeat" description="Solcar" evidence="19">
    <location>
        <begin position="11"/>
        <end position="104"/>
    </location>
</feature>
<comment type="function">
    <text evidence="18">ADP:ATP antiporter that mediates import of ADP into the mitochondrial matrix for ATP synthesis, and export of ATP out to fuel the cell. Cycles between the cytoplasmic-open state (c-state) and the matrix-open state (m-state): operates by the alternating access mechanism with a single substrate-binding site intermittently exposed to either the cytosolic (c-state) or matrix (m-state) side of the inner mitochondrial membrane.</text>
</comment>
<evidence type="ECO:0000256" key="1">
    <source>
        <dbReference type="ARBA" id="ARBA00004448"/>
    </source>
</evidence>
<comment type="caution">
    <text evidence="23">The sequence shown here is derived from an EMBL/GenBank/DDBJ whole genome shotgun (WGS) entry which is preliminary data.</text>
</comment>
<dbReference type="GO" id="GO:0004730">
    <property type="term" value="F:pseudouridylate synthase activity"/>
    <property type="evidence" value="ECO:0007669"/>
    <property type="project" value="InterPro"/>
</dbReference>
<dbReference type="FunFam" id="1.50.40.10:FF:000001">
    <property type="entry name" value="ADP,ATP carrier protein, mitochondrial"/>
    <property type="match status" value="1"/>
</dbReference>
<evidence type="ECO:0000313" key="23">
    <source>
        <dbReference type="EMBL" id="KAJ3516373.1"/>
    </source>
</evidence>
<dbReference type="InterPro" id="IPR007342">
    <property type="entry name" value="PsuG"/>
</dbReference>
<dbReference type="GO" id="GO:0046872">
    <property type="term" value="F:metal ion binding"/>
    <property type="evidence" value="ECO:0007669"/>
    <property type="project" value="UniProtKB-KW"/>
</dbReference>
<feature type="domain" description="Carbohydrate kinase PfkB" evidence="22">
    <location>
        <begin position="672"/>
        <end position="885"/>
    </location>
</feature>
<reference evidence="23" key="1">
    <citation type="submission" date="2022-07" db="EMBL/GenBank/DDBJ databases">
        <title>Genome Sequence of Agrocybe chaxingu.</title>
        <authorList>
            <person name="Buettner E."/>
        </authorList>
    </citation>
    <scope>NUCLEOTIDE SEQUENCE</scope>
    <source>
        <strain evidence="23">MP-N11</strain>
    </source>
</reference>
<feature type="transmembrane region" description="Helical" evidence="21">
    <location>
        <begin position="217"/>
        <end position="238"/>
    </location>
</feature>
<keyword evidence="9" id="KW-0999">Mitochondrion inner membrane</keyword>
<dbReference type="EMBL" id="JANKHO010000057">
    <property type="protein sequence ID" value="KAJ3516373.1"/>
    <property type="molecule type" value="Genomic_DNA"/>
</dbReference>
<feature type="region of interest" description="Disordered" evidence="20">
    <location>
        <begin position="638"/>
        <end position="669"/>
    </location>
</feature>
<evidence type="ECO:0000256" key="8">
    <source>
        <dbReference type="ARBA" id="ARBA00022737"/>
    </source>
</evidence>
<evidence type="ECO:0000256" key="19">
    <source>
        <dbReference type="PROSITE-ProRule" id="PRU00282"/>
    </source>
</evidence>
<protein>
    <recommendedName>
        <fullName evidence="22">Carbohydrate kinase PfkB domain-containing protein</fullName>
    </recommendedName>
</protein>
<dbReference type="SUPFAM" id="SSF110581">
    <property type="entry name" value="Indigoidine synthase A-like"/>
    <property type="match status" value="1"/>
</dbReference>
<evidence type="ECO:0000256" key="5">
    <source>
        <dbReference type="ARBA" id="ARBA00022449"/>
    </source>
</evidence>
<keyword evidence="14" id="KW-0464">Manganese</keyword>
<comment type="catalytic activity">
    <reaction evidence="17">
        <text>ADP(in) + ATP(out) = ADP(out) + ATP(in)</text>
        <dbReference type="Rhea" id="RHEA:34999"/>
        <dbReference type="ChEBI" id="CHEBI:30616"/>
        <dbReference type="ChEBI" id="CHEBI:456216"/>
    </reaction>
    <physiologicalReaction direction="left-to-right" evidence="17">
        <dbReference type="Rhea" id="RHEA:35000"/>
    </physiologicalReaction>
</comment>
<name>A0A9W8N0K8_9AGAR</name>
<evidence type="ECO:0000256" key="2">
    <source>
        <dbReference type="ARBA" id="ARBA00006375"/>
    </source>
</evidence>
<feature type="transmembrane region" description="Helical" evidence="21">
    <location>
        <begin position="178"/>
        <end position="197"/>
    </location>
</feature>
<dbReference type="Pfam" id="PF04227">
    <property type="entry name" value="Indigoidine_A"/>
    <property type="match status" value="1"/>
</dbReference>
<comment type="subunit">
    <text evidence="3">Monomer.</text>
</comment>
<dbReference type="InterPro" id="IPR002067">
    <property type="entry name" value="MCP"/>
</dbReference>
<evidence type="ECO:0000313" key="24">
    <source>
        <dbReference type="Proteomes" id="UP001148786"/>
    </source>
</evidence>
<dbReference type="GO" id="GO:1990544">
    <property type="term" value="P:mitochondrial ATP transmembrane transport"/>
    <property type="evidence" value="ECO:0007669"/>
    <property type="project" value="InterPro"/>
</dbReference>
<comment type="similarity">
    <text evidence="2">Belongs to the mitochondrial carrier (TC 2.A.29) family.</text>
</comment>
<keyword evidence="15" id="KW-0456">Lyase</keyword>
<evidence type="ECO:0000256" key="6">
    <source>
        <dbReference type="ARBA" id="ARBA00022692"/>
    </source>
</evidence>
<dbReference type="GO" id="GO:0140021">
    <property type="term" value="P:mitochondrial ADP transmembrane transport"/>
    <property type="evidence" value="ECO:0007669"/>
    <property type="project" value="InterPro"/>
</dbReference>
<dbReference type="PANTHER" id="PTHR42909">
    <property type="entry name" value="ZGC:136858"/>
    <property type="match status" value="1"/>
</dbReference>
<dbReference type="PROSITE" id="PS50920">
    <property type="entry name" value="SOLCAR"/>
    <property type="match status" value="3"/>
</dbReference>
<evidence type="ECO:0000256" key="13">
    <source>
        <dbReference type="ARBA" id="ARBA00023136"/>
    </source>
</evidence>
<dbReference type="GO" id="GO:0005471">
    <property type="term" value="F:ATP:ADP antiporter activity"/>
    <property type="evidence" value="ECO:0007669"/>
    <property type="project" value="InterPro"/>
</dbReference>
<keyword evidence="4" id="KW-0813">Transport</keyword>
<keyword evidence="13 19" id="KW-0472">Membrane</keyword>
<evidence type="ECO:0000256" key="18">
    <source>
        <dbReference type="ARBA" id="ARBA00045250"/>
    </source>
</evidence>
<dbReference type="InterPro" id="IPR002113">
    <property type="entry name" value="ADT_euk_type"/>
</dbReference>
<dbReference type="AlphaFoldDB" id="A0A9W8N0K8"/>
<evidence type="ECO:0000256" key="7">
    <source>
        <dbReference type="ARBA" id="ARBA00022723"/>
    </source>
</evidence>
<keyword evidence="12" id="KW-0496">Mitochondrion</keyword>
<dbReference type="InterPro" id="IPR018108">
    <property type="entry name" value="MCP_transmembrane"/>
</dbReference>
<evidence type="ECO:0000256" key="12">
    <source>
        <dbReference type="ARBA" id="ARBA00023128"/>
    </source>
</evidence>
<dbReference type="InterPro" id="IPR029056">
    <property type="entry name" value="Ribokinase-like"/>
</dbReference>
<evidence type="ECO:0000256" key="10">
    <source>
        <dbReference type="ARBA" id="ARBA00022801"/>
    </source>
</evidence>
<feature type="repeat" description="Solcar" evidence="19">
    <location>
        <begin position="115"/>
        <end position="207"/>
    </location>
</feature>
<evidence type="ECO:0000259" key="22">
    <source>
        <dbReference type="Pfam" id="PF00294"/>
    </source>
</evidence>